<keyword evidence="3" id="KW-1185">Reference proteome</keyword>
<dbReference type="InterPro" id="IPR057251">
    <property type="entry name" value="FP_C"/>
</dbReference>
<dbReference type="Proteomes" id="UP000494106">
    <property type="component" value="Unassembled WGS sequence"/>
</dbReference>
<gene>
    <name evidence="2" type="ORF">APLA_LOCUS16310</name>
</gene>
<dbReference type="AlphaFoldDB" id="A0A8S1BE21"/>
<dbReference type="Pfam" id="PF25298">
    <property type="entry name" value="Baculo_FP_2nd"/>
    <property type="match status" value="1"/>
</dbReference>
<proteinExistence type="predicted"/>
<accession>A0A8S1BE21</accession>
<evidence type="ECO:0000313" key="3">
    <source>
        <dbReference type="Proteomes" id="UP000494106"/>
    </source>
</evidence>
<dbReference type="InterPro" id="IPR013083">
    <property type="entry name" value="Znf_RING/FYVE/PHD"/>
</dbReference>
<comment type="caution">
    <text evidence="2">The sequence shown here is derived from an EMBL/GenBank/DDBJ whole genome shotgun (WGS) entry which is preliminary data.</text>
</comment>
<evidence type="ECO:0000259" key="1">
    <source>
        <dbReference type="Pfam" id="PF25298"/>
    </source>
</evidence>
<evidence type="ECO:0000313" key="2">
    <source>
        <dbReference type="EMBL" id="CAB3257970.1"/>
    </source>
</evidence>
<reference evidence="2 3" key="1">
    <citation type="submission" date="2020-04" db="EMBL/GenBank/DDBJ databases">
        <authorList>
            <person name="Wallbank WR R."/>
            <person name="Pardo Diaz C."/>
            <person name="Kozak K."/>
            <person name="Martin S."/>
            <person name="Jiggins C."/>
            <person name="Moest M."/>
            <person name="Warren A I."/>
            <person name="Byers J.R.P. K."/>
            <person name="Montejo-Kovacevich G."/>
            <person name="Yen C E."/>
        </authorList>
    </citation>
    <scope>NUCLEOTIDE SEQUENCE [LARGE SCALE GENOMIC DNA]</scope>
</reference>
<organism evidence="2 3">
    <name type="scientific">Arctia plantaginis</name>
    <name type="common">Wood tiger moth</name>
    <name type="synonym">Phalaena plantaginis</name>
    <dbReference type="NCBI Taxonomy" id="874455"/>
    <lineage>
        <taxon>Eukaryota</taxon>
        <taxon>Metazoa</taxon>
        <taxon>Ecdysozoa</taxon>
        <taxon>Arthropoda</taxon>
        <taxon>Hexapoda</taxon>
        <taxon>Insecta</taxon>
        <taxon>Pterygota</taxon>
        <taxon>Neoptera</taxon>
        <taxon>Endopterygota</taxon>
        <taxon>Lepidoptera</taxon>
        <taxon>Glossata</taxon>
        <taxon>Ditrysia</taxon>
        <taxon>Noctuoidea</taxon>
        <taxon>Erebidae</taxon>
        <taxon>Arctiinae</taxon>
        <taxon>Arctia</taxon>
    </lineage>
</organism>
<dbReference type="EMBL" id="CADEBC010000594">
    <property type="protein sequence ID" value="CAB3257970.1"/>
    <property type="molecule type" value="Genomic_DNA"/>
</dbReference>
<feature type="domain" description="FP protein C-terminal" evidence="1">
    <location>
        <begin position="251"/>
        <end position="302"/>
    </location>
</feature>
<name>A0A8S1BE21_ARCPL</name>
<protein>
    <recommendedName>
        <fullName evidence="1">FP protein C-terminal domain-containing protein</fullName>
    </recommendedName>
</protein>
<dbReference type="OrthoDB" id="5989141at2759"/>
<dbReference type="Gene3D" id="3.30.40.10">
    <property type="entry name" value="Zinc/RING finger domain, C3HC4 (zinc finger)"/>
    <property type="match status" value="1"/>
</dbReference>
<dbReference type="SUPFAM" id="SSF57903">
    <property type="entry name" value="FYVE/PHD zinc finger"/>
    <property type="match status" value="1"/>
</dbReference>
<dbReference type="InterPro" id="IPR011011">
    <property type="entry name" value="Znf_FYVE_PHD"/>
</dbReference>
<sequence>MVHCARCGEEATDAVRCSTCGQHYDYPCSGISEIGYRKLGAERQASWRCPNCKSTPATSGPDMGSPKHISLSLIMQEISNIKLTLNPLLDVLAGINDIKSDISLLKTSVEDFSTKFKDLDDRVRAVEGTKDEVLEMKSRLEGIENSLNERDQWMRLNNVEIKGVPLRDRENLVDVVSRIASRIQYPITKHNINFVVRVPSSEGRVKPIIVSFLNRYLKEDFVAAARACKNLCAADINLEGTSRIYINDHLTVQNKLLLNKAKKLAKEYDFEFIWVKNCKIFARKNQMSKSFVIKNDKDLSKIH</sequence>